<dbReference type="AlphaFoldDB" id="J3TXH8"/>
<organism evidence="1 2">
    <name type="scientific">secondary endosymbiont of Ctenarytaina eucalypti</name>
    <dbReference type="NCBI Taxonomy" id="1199245"/>
    <lineage>
        <taxon>Bacteria</taxon>
        <taxon>Pseudomonadati</taxon>
        <taxon>Pseudomonadota</taxon>
        <taxon>Gammaproteobacteria</taxon>
        <taxon>Enterobacterales</taxon>
        <taxon>Enterobacteriaceae</taxon>
        <taxon>aphid secondary symbionts</taxon>
    </lineage>
</organism>
<proteinExistence type="predicted"/>
<dbReference type="EMBL" id="CP003546">
    <property type="protein sequence ID" value="AFP84870.1"/>
    <property type="molecule type" value="Genomic_DNA"/>
</dbReference>
<accession>J3TXH8</accession>
<sequence length="79" mass="8753">MNYFIANRPLSNMAVLYLSSFPPSRIRCLEMFLQAPVAKMPKGLASSKNVVPKSLVSAYMGDNFLVHAALLTQHFPVVL</sequence>
<name>J3TXH8_9ENTR</name>
<gene>
    <name evidence="1" type="ORF">A359_04770</name>
</gene>
<reference evidence="1 2" key="1">
    <citation type="journal article" date="2012" name="Mol. Biol. Evol.">
        <title>Genome reduction and co-evolution between the primary and secondary bacterial symbionts of psyllids.</title>
        <authorList>
            <person name="Sloan D.B."/>
            <person name="Moran N.A."/>
        </authorList>
    </citation>
    <scope>NUCLEOTIDE SEQUENCE [LARGE SCALE GENOMIC DNA]</scope>
    <source>
        <strain evidence="1">Ceuc_S</strain>
    </source>
</reference>
<dbReference type="HOGENOM" id="CLU_2604048_0_0_6"/>
<dbReference type="Proteomes" id="UP000003936">
    <property type="component" value="Chromosome"/>
</dbReference>
<keyword evidence="2" id="KW-1185">Reference proteome</keyword>
<evidence type="ECO:0000313" key="1">
    <source>
        <dbReference type="EMBL" id="AFP84870.1"/>
    </source>
</evidence>
<evidence type="ECO:0000313" key="2">
    <source>
        <dbReference type="Proteomes" id="UP000003936"/>
    </source>
</evidence>
<dbReference type="KEGG" id="sect:A359_04770"/>
<protein>
    <submittedName>
        <fullName evidence="1">Uncharacterized protein</fullName>
    </submittedName>
</protein>